<feature type="compositionally biased region" description="Pro residues" evidence="1">
    <location>
        <begin position="453"/>
        <end position="470"/>
    </location>
</feature>
<dbReference type="Pfam" id="PF17182">
    <property type="entry name" value="OSK"/>
    <property type="match status" value="1"/>
</dbReference>
<sequence>MSGGGRKTNSHCERCRIYQQEIKELQTRIFTLETENGLHKTLPVTSGGKKPTLTTNEKNNSDIDLSDVVSFPKLCAEELCVKPKRKDDRTSEIKLTNRFLPLTQCEVKEQSEIGPQNRSHNVGNTGRAQAERKSVPNVKVRDTLLLGDGAISGVSHRRMQTLCCPSSTVPVITGLLSKVLYQGVKRIIIHVGAVDIKKEQSERLKKDFIKLFEEIDKVEVEAFISGPLPNIDGVSLKFSRLFQLNNWLSRECASRGFHYIENFNTFWKRKDLFMGRGPHLNRGGARELVKNLLHALGHRGQGPEKAVRKDRASAPGTTAQRQQQLPPPTPVKDLDPAAPAPQPPPPKDSAPPALQQPPPSKDSAAPASQQPPPAKDPTAEPQQQPPDLAPEIPPSDQLWAPPATSTPSEDSLSFSSPPLSPMALPSHFDSLIKSGIKMAPLTPVSLTPHRSSPTPPAPPPHPSPKVPPTRPSSKAPPTRPLRRSPKSRPAPAPPAQSPKLPSTRPPLRASRRAIPQS</sequence>
<dbReference type="Gene3D" id="3.40.50.12700">
    <property type="match status" value="1"/>
</dbReference>
<protein>
    <recommendedName>
        <fullName evidence="2">OSK domain-containing protein</fullName>
    </recommendedName>
</protein>
<dbReference type="Proteomes" id="UP000265180">
    <property type="component" value="Chromosome 10"/>
</dbReference>
<proteinExistence type="predicted"/>
<feature type="compositionally biased region" description="Basic and acidic residues" evidence="1">
    <location>
        <begin position="301"/>
        <end position="312"/>
    </location>
</feature>
<evidence type="ECO:0000256" key="1">
    <source>
        <dbReference type="SAM" id="MobiDB-lite"/>
    </source>
</evidence>
<dbReference type="Gene3D" id="3.40.50.12690">
    <property type="match status" value="1"/>
</dbReference>
<feature type="compositionally biased region" description="Low complexity" evidence="1">
    <location>
        <begin position="405"/>
        <end position="426"/>
    </location>
</feature>
<dbReference type="InterPro" id="IPR033447">
    <property type="entry name" value="OSK"/>
</dbReference>
<reference evidence="3" key="3">
    <citation type="submission" date="2025-08" db="UniProtKB">
        <authorList>
            <consortium name="Ensembl"/>
        </authorList>
    </citation>
    <scope>IDENTIFICATION</scope>
    <source>
        <strain evidence="3">HNI</strain>
    </source>
</reference>
<dbReference type="SUPFAM" id="SSF52266">
    <property type="entry name" value="SGNH hydrolase"/>
    <property type="match status" value="1"/>
</dbReference>
<feature type="domain" description="OSK" evidence="2">
    <location>
        <begin position="160"/>
        <end position="266"/>
    </location>
</feature>
<evidence type="ECO:0000259" key="2">
    <source>
        <dbReference type="Pfam" id="PF17182"/>
    </source>
</evidence>
<reference evidence="3 4" key="2">
    <citation type="submission" date="2017-04" db="EMBL/GenBank/DDBJ databases">
        <title>CpG methylation of centromeres and impact of large insertions on vertebrate speciation.</title>
        <authorList>
            <person name="Ichikawa K."/>
            <person name="Yoshimura J."/>
            <person name="Morishita S."/>
        </authorList>
    </citation>
    <scope>NUCLEOTIDE SEQUENCE</scope>
    <source>
        <strain evidence="3 4">HNI</strain>
    </source>
</reference>
<evidence type="ECO:0000313" key="3">
    <source>
        <dbReference type="Ensembl" id="ENSORLP00020015840.1"/>
    </source>
</evidence>
<dbReference type="PRINTS" id="PR01217">
    <property type="entry name" value="PRICHEXTENSN"/>
</dbReference>
<reference key="1">
    <citation type="journal article" date="2007" name="Nature">
        <title>The medaka draft genome and insights into vertebrate genome evolution.</title>
        <authorList>
            <person name="Kasahara M."/>
            <person name="Naruse K."/>
            <person name="Sasaki S."/>
            <person name="Nakatani Y."/>
            <person name="Qu W."/>
            <person name="Ahsan B."/>
            <person name="Yamada T."/>
            <person name="Nagayasu Y."/>
            <person name="Doi K."/>
            <person name="Kasai Y."/>
            <person name="Jindo T."/>
            <person name="Kobayashi D."/>
            <person name="Shimada A."/>
            <person name="Toyoda A."/>
            <person name="Kuroki Y."/>
            <person name="Fujiyama A."/>
            <person name="Sasaki T."/>
            <person name="Shimizu A."/>
            <person name="Asakawa S."/>
            <person name="Shimizu N."/>
            <person name="Hashimoto S."/>
            <person name="Yang J."/>
            <person name="Lee Y."/>
            <person name="Matsushima K."/>
            <person name="Sugano S."/>
            <person name="Sakaizumi M."/>
            <person name="Narita T."/>
            <person name="Ohishi K."/>
            <person name="Haga S."/>
            <person name="Ohta F."/>
            <person name="Nomoto H."/>
            <person name="Nogata K."/>
            <person name="Morishita T."/>
            <person name="Endo T."/>
            <person name="Shin-I T."/>
            <person name="Takeda H."/>
            <person name="Morishita S."/>
            <person name="Kohara Y."/>
        </authorList>
    </citation>
    <scope>NUCLEOTIDE SEQUENCE [LARGE SCALE GENOMIC DNA]</scope>
    <source>
        <strain>Hd-rR</strain>
    </source>
</reference>
<accession>A0A3P9L562</accession>
<feature type="region of interest" description="Disordered" evidence="1">
    <location>
        <begin position="441"/>
        <end position="517"/>
    </location>
</feature>
<evidence type="ECO:0000313" key="4">
    <source>
        <dbReference type="Proteomes" id="UP000265180"/>
    </source>
</evidence>
<dbReference type="Ensembl" id="ENSORLT00020023984.1">
    <property type="protein sequence ID" value="ENSORLP00020015840.1"/>
    <property type="gene ID" value="ENSORLG00020016877.1"/>
</dbReference>
<feature type="compositionally biased region" description="Pro residues" evidence="1">
    <location>
        <begin position="338"/>
        <end position="360"/>
    </location>
</feature>
<feature type="region of interest" description="Disordered" evidence="1">
    <location>
        <begin position="110"/>
        <end position="134"/>
    </location>
</feature>
<feature type="region of interest" description="Disordered" evidence="1">
    <location>
        <begin position="297"/>
        <end position="426"/>
    </location>
</feature>
<organism evidence="3 4">
    <name type="scientific">Oryzias latipes</name>
    <name type="common">Japanese rice fish</name>
    <name type="synonym">Japanese killifish</name>
    <dbReference type="NCBI Taxonomy" id="8090"/>
    <lineage>
        <taxon>Eukaryota</taxon>
        <taxon>Metazoa</taxon>
        <taxon>Chordata</taxon>
        <taxon>Craniata</taxon>
        <taxon>Vertebrata</taxon>
        <taxon>Euteleostomi</taxon>
        <taxon>Actinopterygii</taxon>
        <taxon>Neopterygii</taxon>
        <taxon>Teleostei</taxon>
        <taxon>Neoteleostei</taxon>
        <taxon>Acanthomorphata</taxon>
        <taxon>Ovalentaria</taxon>
        <taxon>Atherinomorphae</taxon>
        <taxon>Beloniformes</taxon>
        <taxon>Adrianichthyidae</taxon>
        <taxon>Oryziinae</taxon>
        <taxon>Oryzias</taxon>
    </lineage>
</organism>
<feature type="compositionally biased region" description="Polar residues" evidence="1">
    <location>
        <begin position="113"/>
        <end position="127"/>
    </location>
</feature>
<reference evidence="3" key="4">
    <citation type="submission" date="2025-09" db="UniProtKB">
        <authorList>
            <consortium name="Ensembl"/>
        </authorList>
    </citation>
    <scope>IDENTIFICATION</scope>
    <source>
        <strain evidence="3">HNI</strain>
    </source>
</reference>
<name>A0A3P9L562_ORYLA</name>
<feature type="compositionally biased region" description="Polar residues" evidence="1">
    <location>
        <begin position="315"/>
        <end position="324"/>
    </location>
</feature>
<dbReference type="AlphaFoldDB" id="A0A3P9L562"/>
<feature type="compositionally biased region" description="Pro residues" evidence="1">
    <location>
        <begin position="383"/>
        <end position="393"/>
    </location>
</feature>